<dbReference type="AlphaFoldDB" id="V7IT38"/>
<reference evidence="1 2" key="1">
    <citation type="journal article" date="2014" name="Genome Announc.">
        <title>Whole-Genome Sequencing of Salmonella enterica subsp. enterica Serovar Cubana Strains Isolated from Agricultural Sources.</title>
        <authorList>
            <person name="Benahmed F.H."/>
            <person name="Gopinath G.R."/>
            <person name="Wang H."/>
            <person name="Jean-Gilles Beaubrun J."/>
            <person name="Grim C."/>
            <person name="Cheng C.M."/>
            <person name="McClelland M."/>
            <person name="Ayers S."/>
            <person name="Abbott J."/>
            <person name="Desai P."/>
            <person name="Frye J.G."/>
            <person name="Weinstock G."/>
            <person name="Hammack T.S."/>
            <person name="Hanes D.E."/>
            <person name="Rasmussen M.A."/>
            <person name="Davidson M.K."/>
        </authorList>
    </citation>
    <scope>NUCLEOTIDE SEQUENCE [LARGE SCALE GENOMIC DNA]</scope>
    <source>
        <strain evidence="1">76814</strain>
    </source>
</reference>
<comment type="caution">
    <text evidence="1">The sequence shown here is derived from an EMBL/GenBank/DDBJ whole genome shotgun (WGS) entry which is preliminary data.</text>
</comment>
<proteinExistence type="predicted"/>
<organism evidence="1 2">
    <name type="scientific">Salmonella enterica subsp. enterica serovar Cubana str. 76814</name>
    <dbReference type="NCBI Taxonomy" id="1192560"/>
    <lineage>
        <taxon>Bacteria</taxon>
        <taxon>Pseudomonadati</taxon>
        <taxon>Pseudomonadota</taxon>
        <taxon>Gammaproteobacteria</taxon>
        <taxon>Enterobacterales</taxon>
        <taxon>Enterobacteriaceae</taxon>
        <taxon>Salmonella</taxon>
    </lineage>
</organism>
<sequence>MINKLAVYPRWRGEHDRLDVLVNAYRGLSPLARGTRLLRW</sequence>
<dbReference type="HOGENOM" id="CLU_217555_2_0_6"/>
<dbReference type="EMBL" id="AZGR01000013">
    <property type="protein sequence ID" value="ETA89345.1"/>
    <property type="molecule type" value="Genomic_DNA"/>
</dbReference>
<dbReference type="PATRIC" id="fig|1192560.4.peg.665"/>
<protein>
    <submittedName>
        <fullName evidence="1">Uncharacterized protein</fullName>
    </submittedName>
</protein>
<gene>
    <name evidence="1" type="ORF">A628_00733</name>
</gene>
<name>V7IT38_SALET</name>
<evidence type="ECO:0000313" key="1">
    <source>
        <dbReference type="EMBL" id="ETA89345.1"/>
    </source>
</evidence>
<dbReference type="AntiFam" id="ANF00006">
    <property type="entry name" value="Translation of CRISPR region"/>
</dbReference>
<dbReference type="Proteomes" id="UP000018534">
    <property type="component" value="Unassembled WGS sequence"/>
</dbReference>
<evidence type="ECO:0000313" key="2">
    <source>
        <dbReference type="Proteomes" id="UP000018534"/>
    </source>
</evidence>
<dbReference type="AntiFam" id="ANF00057">
    <property type="entry name" value="Translation of E. coli type CRISPR repeat"/>
</dbReference>
<accession>V7IT38</accession>